<organism evidence="1 2">
    <name type="scientific">Podospora bellae-mahoneyi</name>
    <dbReference type="NCBI Taxonomy" id="2093777"/>
    <lineage>
        <taxon>Eukaryota</taxon>
        <taxon>Fungi</taxon>
        <taxon>Dikarya</taxon>
        <taxon>Ascomycota</taxon>
        <taxon>Pezizomycotina</taxon>
        <taxon>Sordariomycetes</taxon>
        <taxon>Sordariomycetidae</taxon>
        <taxon>Sordariales</taxon>
        <taxon>Podosporaceae</taxon>
        <taxon>Podospora</taxon>
    </lineage>
</organism>
<protein>
    <submittedName>
        <fullName evidence="1">Uncharacterized protein</fullName>
    </submittedName>
</protein>
<accession>A0ABR0FA13</accession>
<gene>
    <name evidence="1" type="ORF">QC761_0088760</name>
</gene>
<keyword evidence="2" id="KW-1185">Reference proteome</keyword>
<dbReference type="Proteomes" id="UP001322138">
    <property type="component" value="Unassembled WGS sequence"/>
</dbReference>
<sequence length="314" mass="35197">MTFTYPTCLPIAFWHRRTAPSDQMANNSLIQSANLAHSHDHEYLSGRPSDEDLEIEINAFRRNTIDFLASYLATREAIAHNHAPGGHMNGSNGSTDITKALPTPNKFITLTATHDQLQMQLVPLRNILHQTLHEAWIQLLRSNFYLVSSLLLKLTTPLLTTNTPLSILLSILLAASSANTLAYRTPLYLLLSSKTKDTSQIKARLDEESSFFKQPDTNNPDFSAFTQTWLLTADDLVKLGAKCHSWIPQYDDERQQLMTGSHGHNPTTTSESGQGWAWAEWYAGRLGGSSEGWFWENKVDEPAECTHFSLLGID</sequence>
<evidence type="ECO:0000313" key="2">
    <source>
        <dbReference type="Proteomes" id="UP001322138"/>
    </source>
</evidence>
<comment type="caution">
    <text evidence="1">The sequence shown here is derived from an EMBL/GenBank/DDBJ whole genome shotgun (WGS) entry which is preliminary data.</text>
</comment>
<evidence type="ECO:0000313" key="1">
    <source>
        <dbReference type="EMBL" id="KAK4640127.1"/>
    </source>
</evidence>
<dbReference type="EMBL" id="JAFFGZ010000008">
    <property type="protein sequence ID" value="KAK4640127.1"/>
    <property type="molecule type" value="Genomic_DNA"/>
</dbReference>
<proteinExistence type="predicted"/>
<dbReference type="RefSeq" id="XP_062729103.1">
    <property type="nucleotide sequence ID" value="XM_062872944.1"/>
</dbReference>
<reference evidence="1 2" key="1">
    <citation type="journal article" date="2023" name="bioRxiv">
        <title>High-quality genome assemblies of four members of thePodospora anserinaspecies complex.</title>
        <authorList>
            <person name="Ament-Velasquez S.L."/>
            <person name="Vogan A.A."/>
            <person name="Wallerman O."/>
            <person name="Hartmann F."/>
            <person name="Gautier V."/>
            <person name="Silar P."/>
            <person name="Giraud T."/>
            <person name="Johannesson H."/>
        </authorList>
    </citation>
    <scope>NUCLEOTIDE SEQUENCE [LARGE SCALE GENOMIC DNA]</scope>
    <source>
        <strain evidence="1 2">CBS 112042</strain>
    </source>
</reference>
<name>A0ABR0FA13_9PEZI</name>
<dbReference type="GeneID" id="87892288"/>